<sequence>MDIAALSMAMANQQVRSNAGLAVMDNYMKMMEQQGEDLMKMLQQEAPSAPHPSLGNQIDLKG</sequence>
<name>A0ABW5Q177_9BACI</name>
<dbReference type="Proteomes" id="UP001597451">
    <property type="component" value="Unassembled WGS sequence"/>
</dbReference>
<comment type="caution">
    <text evidence="1">The sequence shown here is derived from an EMBL/GenBank/DDBJ whole genome shotgun (WGS) entry which is preliminary data.</text>
</comment>
<proteinExistence type="predicted"/>
<protein>
    <submittedName>
        <fullName evidence="1">YjfB family protein</fullName>
    </submittedName>
</protein>
<keyword evidence="2" id="KW-1185">Reference proteome</keyword>
<organism evidence="1 2">
    <name type="scientific">Oceanobacillus kapialis</name>
    <dbReference type="NCBI Taxonomy" id="481353"/>
    <lineage>
        <taxon>Bacteria</taxon>
        <taxon>Bacillati</taxon>
        <taxon>Bacillota</taxon>
        <taxon>Bacilli</taxon>
        <taxon>Bacillales</taxon>
        <taxon>Bacillaceae</taxon>
        <taxon>Oceanobacillus</taxon>
    </lineage>
</organism>
<accession>A0ABW5Q177</accession>
<gene>
    <name evidence="1" type="ORF">ACFSUN_11390</name>
</gene>
<evidence type="ECO:0000313" key="2">
    <source>
        <dbReference type="Proteomes" id="UP001597451"/>
    </source>
</evidence>
<dbReference type="EMBL" id="JBHUMX010000035">
    <property type="protein sequence ID" value="MFD2629382.1"/>
    <property type="molecule type" value="Genomic_DNA"/>
</dbReference>
<dbReference type="Pfam" id="PF14070">
    <property type="entry name" value="YjfB_motility"/>
    <property type="match status" value="1"/>
</dbReference>
<reference evidence="2" key="1">
    <citation type="journal article" date="2019" name="Int. J. Syst. Evol. Microbiol.">
        <title>The Global Catalogue of Microorganisms (GCM) 10K type strain sequencing project: providing services to taxonomists for standard genome sequencing and annotation.</title>
        <authorList>
            <consortium name="The Broad Institute Genomics Platform"/>
            <consortium name="The Broad Institute Genome Sequencing Center for Infectious Disease"/>
            <person name="Wu L."/>
            <person name="Ma J."/>
        </authorList>
    </citation>
    <scope>NUCLEOTIDE SEQUENCE [LARGE SCALE GENOMIC DNA]</scope>
    <source>
        <strain evidence="2">TISTR 1858</strain>
    </source>
</reference>
<dbReference type="RefSeq" id="WP_379562166.1">
    <property type="nucleotide sequence ID" value="NZ_JBHUMX010000035.1"/>
</dbReference>
<dbReference type="InterPro" id="IPR025906">
    <property type="entry name" value="YjfB_motility"/>
</dbReference>
<evidence type="ECO:0000313" key="1">
    <source>
        <dbReference type="EMBL" id="MFD2629382.1"/>
    </source>
</evidence>